<feature type="compositionally biased region" description="Basic and acidic residues" evidence="1">
    <location>
        <begin position="1040"/>
        <end position="1060"/>
    </location>
</feature>
<feature type="region of interest" description="Disordered" evidence="1">
    <location>
        <begin position="1151"/>
        <end position="1187"/>
    </location>
</feature>
<gene>
    <name evidence="2" type="ORF">PGLA1383_LOCUS45268</name>
</gene>
<sequence>MALRDVTNVKRERELQGDAPPSKALKRQATPTASVATEHKRALNRLYDKEAEVSDLFPDVAAIGGAELIAAIYDAYTEEICVKDLYQPDGSPAFERDVLNPRKQETHVQRLRASVATHGIVPGVRGELCCKSRRDMTKYGLLSGGSLLAAFYDEHGKDPSSPILKASAARGVMVRRLHEDTPPSVILHIVDYCNCFHFGSATSFMEVLLKIPTVEARWSGYRSKHGVSAKQVDYEKSYRHFIDHNFKVFRSFDFYKHVKPLYHKMLKYDLLDALKADLEIGCVWTDDRLKQPEGTLNSMNTVLQFVISEFGGDGWTNNEFTTFCVELLKMVVPVVGQLTLHECPLYGIRDATLLSRLLCDLTQSKVMLYPLSSKAKAKAKSKAEKASKKAAKAKRCTKKRQKAANKENTCPSASAKQGAPATSTPIAVDQDGATPTCSDTAVNFANDVINVCFRRGKAKGELRATAVNHCLQLAMTKTTTISVKGNPTVISTWSKLRPHIQTLDCPLHGSLCLADFLFDFSSVVFRHFPPALTGLTEEALAAKSCGIFKTVEALNRCVQLRAAIVLLALRELSTGHEKVIVDGFKFDVLDMLLGPEPLLLLSEIHHLAATRGQFVEFDSKQWTGVLQCATAEALESWISIVQASRCCLQEATNANADRAADECQDGANSTRKIADVMRFGFDGCDQFARNTLDVVSACASCELALFQPIVLRTCQHLYGDLAKNDVWYQSDVAATTPTGLPEGWELPFWGKVAAADSGKKGLILPISLPDAFFSPLQLHSPSEYGLCSDCPCPAWMIKVSHNAKLATTILDYRFVDVDYRFVDVSGTNSSSVRTITLCMPFLKPNPDYSAEEAAAVLAKKMKNKANAASVATAGVVGDVKQVSTTSTAIIAVKLEVCEEDNEDGDDANVLPLTATHLGLLTEMPVFRLALLRLATPVEAALRQQSKAALTKSSVAPVLPDQRSDADDKYRMLQFSDLAESRVLLDRNRVRVGDLCLVACSAENALSACRDTLTKAVGAHTSAKMVLDDSGVDLIGATNEAKNDKQPKKGKKDETKDKDKGSSNITIITNEKIQAAQNTVDKNTELVNVADGHAKHAFNAVQAAVVAHDAACSDVSEATAECNVLGLRVADLTKFCEANAVAVLLQPAPLTSGAADKHSKRKTSMTSAAEKDVKHFSKSEKDVKHLLL</sequence>
<feature type="region of interest" description="Disordered" evidence="1">
    <location>
        <begin position="1"/>
        <end position="37"/>
    </location>
</feature>
<feature type="compositionally biased region" description="Basic and acidic residues" evidence="1">
    <location>
        <begin position="7"/>
        <end position="16"/>
    </location>
</feature>
<comment type="caution">
    <text evidence="2">The sequence shown here is derived from an EMBL/GenBank/DDBJ whole genome shotgun (WGS) entry which is preliminary data.</text>
</comment>
<organism evidence="2 3">
    <name type="scientific">Polarella glacialis</name>
    <name type="common">Dinoflagellate</name>
    <dbReference type="NCBI Taxonomy" id="89957"/>
    <lineage>
        <taxon>Eukaryota</taxon>
        <taxon>Sar</taxon>
        <taxon>Alveolata</taxon>
        <taxon>Dinophyceae</taxon>
        <taxon>Suessiales</taxon>
        <taxon>Suessiaceae</taxon>
        <taxon>Polarella</taxon>
    </lineage>
</organism>
<reference evidence="2" key="1">
    <citation type="submission" date="2021-02" db="EMBL/GenBank/DDBJ databases">
        <authorList>
            <person name="Dougan E. K."/>
            <person name="Rhodes N."/>
            <person name="Thang M."/>
            <person name="Chan C."/>
        </authorList>
    </citation>
    <scope>NUCLEOTIDE SEQUENCE</scope>
</reference>
<accession>A0A813GW60</accession>
<feature type="compositionally biased region" description="Polar residues" evidence="1">
    <location>
        <begin position="406"/>
        <end position="424"/>
    </location>
</feature>
<protein>
    <submittedName>
        <fullName evidence="2">Uncharacterized protein</fullName>
    </submittedName>
</protein>
<feature type="compositionally biased region" description="Basic and acidic residues" evidence="1">
    <location>
        <begin position="1168"/>
        <end position="1187"/>
    </location>
</feature>
<keyword evidence="3" id="KW-1185">Reference proteome</keyword>
<feature type="region of interest" description="Disordered" evidence="1">
    <location>
        <begin position="380"/>
        <end position="424"/>
    </location>
</feature>
<evidence type="ECO:0000313" key="2">
    <source>
        <dbReference type="EMBL" id="CAE8628655.1"/>
    </source>
</evidence>
<proteinExistence type="predicted"/>
<evidence type="ECO:0000256" key="1">
    <source>
        <dbReference type="SAM" id="MobiDB-lite"/>
    </source>
</evidence>
<feature type="compositionally biased region" description="Basic residues" evidence="1">
    <location>
        <begin position="388"/>
        <end position="403"/>
    </location>
</feature>
<dbReference type="AlphaFoldDB" id="A0A813GW60"/>
<name>A0A813GW60_POLGL</name>
<feature type="region of interest" description="Disordered" evidence="1">
    <location>
        <begin position="1037"/>
        <end position="1062"/>
    </location>
</feature>
<evidence type="ECO:0000313" key="3">
    <source>
        <dbReference type="Proteomes" id="UP000654075"/>
    </source>
</evidence>
<dbReference type="EMBL" id="CAJNNV010029451">
    <property type="protein sequence ID" value="CAE8628655.1"/>
    <property type="molecule type" value="Genomic_DNA"/>
</dbReference>
<dbReference type="Proteomes" id="UP000654075">
    <property type="component" value="Unassembled WGS sequence"/>
</dbReference>